<accession>A0AA46TDV8</accession>
<protein>
    <submittedName>
        <fullName evidence="2">DUF4244 domain-containing protein</fullName>
    </submittedName>
</protein>
<dbReference type="EMBL" id="CP094970">
    <property type="protein sequence ID" value="UYM03370.1"/>
    <property type="molecule type" value="Genomic_DNA"/>
</dbReference>
<evidence type="ECO:0000313" key="2">
    <source>
        <dbReference type="EMBL" id="UYM03370.1"/>
    </source>
</evidence>
<keyword evidence="1" id="KW-1133">Transmembrane helix</keyword>
<keyword evidence="1" id="KW-0812">Transmembrane</keyword>
<dbReference type="AlphaFoldDB" id="A0AA46TDV8"/>
<evidence type="ECO:0000256" key="1">
    <source>
        <dbReference type="SAM" id="Phobius"/>
    </source>
</evidence>
<evidence type="ECO:0000313" key="3">
    <source>
        <dbReference type="Proteomes" id="UP001164390"/>
    </source>
</evidence>
<keyword evidence="1" id="KW-0472">Membrane</keyword>
<dbReference type="Proteomes" id="UP001164390">
    <property type="component" value="Chromosome"/>
</dbReference>
<dbReference type="Pfam" id="PF14029">
    <property type="entry name" value="DUF4244"/>
    <property type="match status" value="1"/>
</dbReference>
<sequence length="70" mass="7480">MYNEKPAGRCASYRERGHATVEYAVGTVGAAGLAAALVQLAGSGWFYDLIQSLLRVAYGLPEFPTPSVLF</sequence>
<proteinExistence type="predicted"/>
<organism evidence="2 3">
    <name type="scientific">Solicola gregarius</name>
    <dbReference type="NCBI Taxonomy" id="2908642"/>
    <lineage>
        <taxon>Bacteria</taxon>
        <taxon>Bacillati</taxon>
        <taxon>Actinomycetota</taxon>
        <taxon>Actinomycetes</taxon>
        <taxon>Propionibacteriales</taxon>
        <taxon>Nocardioidaceae</taxon>
        <taxon>Solicola</taxon>
    </lineage>
</organism>
<feature type="transmembrane region" description="Helical" evidence="1">
    <location>
        <begin position="21"/>
        <end position="47"/>
    </location>
</feature>
<gene>
    <name evidence="2" type="ORF">L0C25_12460</name>
</gene>
<dbReference type="RefSeq" id="WP_271631975.1">
    <property type="nucleotide sequence ID" value="NZ_CP094970.1"/>
</dbReference>
<reference evidence="2" key="1">
    <citation type="submission" date="2022-01" db="EMBL/GenBank/DDBJ databases">
        <title>Nocardioidaceae gen. sp. A5X3R13.</title>
        <authorList>
            <person name="Lopez Marin M.A."/>
            <person name="Uhlik O."/>
        </authorList>
    </citation>
    <scope>NUCLEOTIDE SEQUENCE</scope>
    <source>
        <strain evidence="2">A5X3R13</strain>
    </source>
</reference>
<name>A0AA46TDV8_9ACTN</name>
<dbReference type="InterPro" id="IPR025338">
    <property type="entry name" value="DUF4244"/>
</dbReference>
<keyword evidence="3" id="KW-1185">Reference proteome</keyword>
<dbReference type="KEGG" id="sgrg:L0C25_12460"/>